<proteinExistence type="predicted"/>
<name>A0A835ALX5_9POAL</name>
<dbReference type="EMBL" id="JACEFO010002268">
    <property type="protein sequence ID" value="KAF8669983.1"/>
    <property type="molecule type" value="Genomic_DNA"/>
</dbReference>
<accession>A0A835ALX5</accession>
<gene>
    <name evidence="2" type="ORF">HU200_051168</name>
</gene>
<protein>
    <submittedName>
        <fullName evidence="2">Uncharacterized protein</fullName>
    </submittedName>
</protein>
<evidence type="ECO:0000256" key="1">
    <source>
        <dbReference type="SAM" id="MobiDB-lite"/>
    </source>
</evidence>
<sequence>MRYIERGGGHGSEHEVELSTIPTYTQTLDRSRGSTTPFIAVPGQSRPTAQSHGFIIYSDRRCPCAELPQRTRNGIHRAIQLLYSQLRICSPTLRSLGISGGPCFHAEIIVEDTPLLERLFQDGSHGPTRQTSLPLFSLPSAFLPPTGEHAAALPPVPPPANRAAQRRRLVGVGTSGRVDANADGAREQQGGPRIILDLGRGVAGGARGEATHHHHPADLSVEIRDRLVVRRMEGLPPLLVPLSPKGPWRCAPNDRQGTRPRMTLPPPPPLRRRW</sequence>
<evidence type="ECO:0000313" key="3">
    <source>
        <dbReference type="Proteomes" id="UP000636709"/>
    </source>
</evidence>
<feature type="region of interest" description="Disordered" evidence="1">
    <location>
        <begin position="247"/>
        <end position="274"/>
    </location>
</feature>
<organism evidence="2 3">
    <name type="scientific">Digitaria exilis</name>
    <dbReference type="NCBI Taxonomy" id="1010633"/>
    <lineage>
        <taxon>Eukaryota</taxon>
        <taxon>Viridiplantae</taxon>
        <taxon>Streptophyta</taxon>
        <taxon>Embryophyta</taxon>
        <taxon>Tracheophyta</taxon>
        <taxon>Spermatophyta</taxon>
        <taxon>Magnoliopsida</taxon>
        <taxon>Liliopsida</taxon>
        <taxon>Poales</taxon>
        <taxon>Poaceae</taxon>
        <taxon>PACMAD clade</taxon>
        <taxon>Panicoideae</taxon>
        <taxon>Panicodae</taxon>
        <taxon>Paniceae</taxon>
        <taxon>Anthephorinae</taxon>
        <taxon>Digitaria</taxon>
    </lineage>
</organism>
<dbReference type="AlphaFoldDB" id="A0A835ALX5"/>
<evidence type="ECO:0000313" key="2">
    <source>
        <dbReference type="EMBL" id="KAF8669983.1"/>
    </source>
</evidence>
<comment type="caution">
    <text evidence="2">The sequence shown here is derived from an EMBL/GenBank/DDBJ whole genome shotgun (WGS) entry which is preliminary data.</text>
</comment>
<feature type="compositionally biased region" description="Pro residues" evidence="1">
    <location>
        <begin position="263"/>
        <end position="274"/>
    </location>
</feature>
<reference evidence="2" key="1">
    <citation type="submission" date="2020-07" db="EMBL/GenBank/DDBJ databases">
        <title>Genome sequence and genetic diversity analysis of an under-domesticated orphan crop, white fonio (Digitaria exilis).</title>
        <authorList>
            <person name="Bennetzen J.L."/>
            <person name="Chen S."/>
            <person name="Ma X."/>
            <person name="Wang X."/>
            <person name="Yssel A.E.J."/>
            <person name="Chaluvadi S.R."/>
            <person name="Johnson M."/>
            <person name="Gangashetty P."/>
            <person name="Hamidou F."/>
            <person name="Sanogo M.D."/>
            <person name="Zwaenepoel A."/>
            <person name="Wallace J."/>
            <person name="Van De Peer Y."/>
            <person name="Van Deynze A."/>
        </authorList>
    </citation>
    <scope>NUCLEOTIDE SEQUENCE</scope>
    <source>
        <tissue evidence="2">Leaves</tissue>
    </source>
</reference>
<keyword evidence="3" id="KW-1185">Reference proteome</keyword>
<dbReference type="Proteomes" id="UP000636709">
    <property type="component" value="Unassembled WGS sequence"/>
</dbReference>